<dbReference type="RefSeq" id="WP_204009898.1">
    <property type="nucleotide sequence ID" value="NZ_BOPG01000094.1"/>
</dbReference>
<gene>
    <name evidence="2" type="ORF">Vau01_109420</name>
</gene>
<feature type="transmembrane region" description="Helical" evidence="1">
    <location>
        <begin position="106"/>
        <end position="129"/>
    </location>
</feature>
<keyword evidence="3" id="KW-1185">Reference proteome</keyword>
<protein>
    <submittedName>
        <fullName evidence="2">Uncharacterized protein</fullName>
    </submittedName>
</protein>
<accession>A0A8J3ZL03</accession>
<keyword evidence="1" id="KW-0812">Transmembrane</keyword>
<sequence length="131" mass="14188">MQPCQLCGSTPATKITIGALTGMVIAFQVRTFRGWFCRNCGLAVYRQQTATTLKTGWWSITGPAVVPLFLLFNLFWWAKITRLGPPLPAPGARPADPGKPLFRRPVALMLLMAVPVVVVAVSCVAFGMLGL</sequence>
<dbReference type="Proteomes" id="UP000612585">
    <property type="component" value="Unassembled WGS sequence"/>
</dbReference>
<feature type="transmembrane region" description="Helical" evidence="1">
    <location>
        <begin position="56"/>
        <end position="78"/>
    </location>
</feature>
<dbReference type="EMBL" id="BOPG01000094">
    <property type="protein sequence ID" value="GIJ63426.1"/>
    <property type="molecule type" value="Genomic_DNA"/>
</dbReference>
<comment type="caution">
    <text evidence="2">The sequence shown here is derived from an EMBL/GenBank/DDBJ whole genome shotgun (WGS) entry which is preliminary data.</text>
</comment>
<evidence type="ECO:0000313" key="2">
    <source>
        <dbReference type="EMBL" id="GIJ63426.1"/>
    </source>
</evidence>
<organism evidence="2 3">
    <name type="scientific">Virgisporangium aurantiacum</name>
    <dbReference type="NCBI Taxonomy" id="175570"/>
    <lineage>
        <taxon>Bacteria</taxon>
        <taxon>Bacillati</taxon>
        <taxon>Actinomycetota</taxon>
        <taxon>Actinomycetes</taxon>
        <taxon>Micromonosporales</taxon>
        <taxon>Micromonosporaceae</taxon>
        <taxon>Virgisporangium</taxon>
    </lineage>
</organism>
<keyword evidence="1" id="KW-1133">Transmembrane helix</keyword>
<proteinExistence type="predicted"/>
<dbReference type="AlphaFoldDB" id="A0A8J3ZL03"/>
<evidence type="ECO:0000313" key="3">
    <source>
        <dbReference type="Proteomes" id="UP000612585"/>
    </source>
</evidence>
<reference evidence="2" key="1">
    <citation type="submission" date="2021-01" db="EMBL/GenBank/DDBJ databases">
        <title>Whole genome shotgun sequence of Virgisporangium aurantiacum NBRC 16421.</title>
        <authorList>
            <person name="Komaki H."/>
            <person name="Tamura T."/>
        </authorList>
    </citation>
    <scope>NUCLEOTIDE SEQUENCE</scope>
    <source>
        <strain evidence="2">NBRC 16421</strain>
    </source>
</reference>
<name>A0A8J3ZL03_9ACTN</name>
<evidence type="ECO:0000256" key="1">
    <source>
        <dbReference type="SAM" id="Phobius"/>
    </source>
</evidence>
<keyword evidence="1" id="KW-0472">Membrane</keyword>